<comment type="caution">
    <text evidence="5">The sequence shown here is derived from an EMBL/GenBank/DDBJ whole genome shotgun (WGS) entry which is preliminary data.</text>
</comment>
<dbReference type="InterPro" id="IPR051043">
    <property type="entry name" value="Sulfatase_Mod_Factor_Kinase"/>
</dbReference>
<sequence>MKHRSETVIHSEPKENSNPEAPHPDSTSTGEAGVQEVGIQKLSPSAFTPKKLSATPFAPAQPVATKSSSAMTPTNIAIALALILCLAIGWYLFAARSLIVYPTPADAEIRITDGYHLQLADNYLLLPGEYTLNAEHPDHYPYSEPLVITKNPNQTIDIAMQPLPGHVWVKTTPDALVQIFIDGSAAGDNRTRIDDIPAGTHEYTLTSERFQTAKGTLEVTGKRQEQTLNVMLTPAWANIRVNSIPEGADIVLNEQTLGTTPSNVEMLEGEHVLQLRKSGYKTAQYPLVVTAEQDQTLRAIVLEKIDGLVTLNSTPSGASVTIDGQYVGQTPLEAPIAPGNDLKVRFFKDGYKPAYKTFSVASGGSASVSAKLNVLIGSVRINATPKDALLYVDDRLMGRADQRLELPARQHRIRVTAEGHVDYLTQVLPRPGLEQQLNPKLKTTEEAKWENIKPTITTVTGQTLKLFRPNDRFDMGASRREQGRRANEVMRAIQLTRPFYLATHETTNEQFRRFLRGHSSGHVKGNSLNNDRHPAVNLTWLQAARFCNWLSEQEKLPPFYEFNGDELAGFNLQSHGYRLPTEAEWAWAARFEKGTMLKYPWGKNLPPPPKSGNFADRSGAPILGVIQSSYDDGFVVTAPVGSFKSNHHGLFDMAGNAAEWVNDFYMVKTGLSLAAEEDPVGPAKGDYHVIRGSSWSSGSITDLRLSYRDYGSEPKPAVGFRIARYVE</sequence>
<proteinExistence type="predicted"/>
<dbReference type="SUPFAM" id="SSF56436">
    <property type="entry name" value="C-type lectin-like"/>
    <property type="match status" value="1"/>
</dbReference>
<keyword evidence="6" id="KW-1185">Reference proteome</keyword>
<dbReference type="InterPro" id="IPR013229">
    <property type="entry name" value="PEGA"/>
</dbReference>
<dbReference type="PANTHER" id="PTHR23150:SF19">
    <property type="entry name" value="FORMYLGLYCINE-GENERATING ENZYME"/>
    <property type="match status" value="1"/>
</dbReference>
<evidence type="ECO:0000256" key="2">
    <source>
        <dbReference type="SAM" id="Phobius"/>
    </source>
</evidence>
<dbReference type="Pfam" id="PF08308">
    <property type="entry name" value="PEGA"/>
    <property type="match status" value="3"/>
</dbReference>
<keyword evidence="2" id="KW-0472">Membrane</keyword>
<protein>
    <recommendedName>
        <fullName evidence="7">PEGA domain-containing protein</fullName>
    </recommendedName>
</protein>
<evidence type="ECO:0000313" key="5">
    <source>
        <dbReference type="EMBL" id="GLS27672.1"/>
    </source>
</evidence>
<evidence type="ECO:0000313" key="6">
    <source>
        <dbReference type="Proteomes" id="UP001156870"/>
    </source>
</evidence>
<dbReference type="Pfam" id="PF03781">
    <property type="entry name" value="FGE-sulfatase"/>
    <property type="match status" value="1"/>
</dbReference>
<feature type="region of interest" description="Disordered" evidence="1">
    <location>
        <begin position="1"/>
        <end position="35"/>
    </location>
</feature>
<feature type="domain" description="PEGA" evidence="4">
    <location>
        <begin position="236"/>
        <end position="297"/>
    </location>
</feature>
<name>A0AA37TEU1_9GAMM</name>
<dbReference type="PANTHER" id="PTHR23150">
    <property type="entry name" value="SULFATASE MODIFYING FACTOR 1, 2"/>
    <property type="match status" value="1"/>
</dbReference>
<keyword evidence="2" id="KW-1133">Transmembrane helix</keyword>
<feature type="transmembrane region" description="Helical" evidence="2">
    <location>
        <begin position="76"/>
        <end position="93"/>
    </location>
</feature>
<dbReference type="InterPro" id="IPR016187">
    <property type="entry name" value="CTDL_fold"/>
</dbReference>
<reference evidence="5 6" key="1">
    <citation type="journal article" date="2014" name="Int. J. Syst. Evol. Microbiol.">
        <title>Complete genome sequence of Corynebacterium casei LMG S-19264T (=DSM 44701T), isolated from a smear-ripened cheese.</title>
        <authorList>
            <consortium name="US DOE Joint Genome Institute (JGI-PGF)"/>
            <person name="Walter F."/>
            <person name="Albersmeier A."/>
            <person name="Kalinowski J."/>
            <person name="Ruckert C."/>
        </authorList>
    </citation>
    <scope>NUCLEOTIDE SEQUENCE [LARGE SCALE GENOMIC DNA]</scope>
    <source>
        <strain evidence="5 6">NBRC 110095</strain>
    </source>
</reference>
<feature type="compositionally biased region" description="Basic and acidic residues" evidence="1">
    <location>
        <begin position="1"/>
        <end position="17"/>
    </location>
</feature>
<feature type="domain" description="PEGA" evidence="4">
    <location>
        <begin position="308"/>
        <end position="373"/>
    </location>
</feature>
<evidence type="ECO:0008006" key="7">
    <source>
        <dbReference type="Google" id="ProtNLM"/>
    </source>
</evidence>
<dbReference type="RefSeq" id="WP_232592595.1">
    <property type="nucleotide sequence ID" value="NZ_BSPD01000085.1"/>
</dbReference>
<dbReference type="AlphaFoldDB" id="A0AA37TEU1"/>
<dbReference type="Proteomes" id="UP001156870">
    <property type="component" value="Unassembled WGS sequence"/>
</dbReference>
<organism evidence="5 6">
    <name type="scientific">Marinibactrum halimedae</name>
    <dbReference type="NCBI Taxonomy" id="1444977"/>
    <lineage>
        <taxon>Bacteria</taxon>
        <taxon>Pseudomonadati</taxon>
        <taxon>Pseudomonadota</taxon>
        <taxon>Gammaproteobacteria</taxon>
        <taxon>Cellvibrionales</taxon>
        <taxon>Cellvibrionaceae</taxon>
        <taxon>Marinibactrum</taxon>
    </lineage>
</organism>
<evidence type="ECO:0000256" key="1">
    <source>
        <dbReference type="SAM" id="MobiDB-lite"/>
    </source>
</evidence>
<dbReference type="GO" id="GO:0120147">
    <property type="term" value="F:formylglycine-generating oxidase activity"/>
    <property type="evidence" value="ECO:0007669"/>
    <property type="project" value="TreeGrafter"/>
</dbReference>
<evidence type="ECO:0000259" key="3">
    <source>
        <dbReference type="Pfam" id="PF03781"/>
    </source>
</evidence>
<gene>
    <name evidence="5" type="ORF">GCM10007877_33910</name>
</gene>
<dbReference type="Gene3D" id="3.90.1580.10">
    <property type="entry name" value="paralog of FGE (formylglycine-generating enzyme)"/>
    <property type="match status" value="1"/>
</dbReference>
<feature type="domain" description="Sulfatase-modifying factor enzyme-like" evidence="3">
    <location>
        <begin position="472"/>
        <end position="724"/>
    </location>
</feature>
<dbReference type="EMBL" id="BSPD01000085">
    <property type="protein sequence ID" value="GLS27672.1"/>
    <property type="molecule type" value="Genomic_DNA"/>
</dbReference>
<dbReference type="InterPro" id="IPR042095">
    <property type="entry name" value="SUMF_sf"/>
</dbReference>
<feature type="domain" description="PEGA" evidence="4">
    <location>
        <begin position="377"/>
        <end position="444"/>
    </location>
</feature>
<evidence type="ECO:0000259" key="4">
    <source>
        <dbReference type="Pfam" id="PF08308"/>
    </source>
</evidence>
<accession>A0AA37TEU1</accession>
<dbReference type="InterPro" id="IPR005532">
    <property type="entry name" value="SUMF_dom"/>
</dbReference>
<keyword evidence="2" id="KW-0812">Transmembrane</keyword>